<protein>
    <submittedName>
        <fullName evidence="6">Uncharacterized protein</fullName>
    </submittedName>
</protein>
<name>A0A2J6QSG5_HYAVF</name>
<feature type="domain" description="SDH C-terminal" evidence="5">
    <location>
        <begin position="801"/>
        <end position="828"/>
    </location>
</feature>
<evidence type="ECO:0000259" key="4">
    <source>
        <dbReference type="Pfam" id="PF08501"/>
    </source>
</evidence>
<evidence type="ECO:0000259" key="5">
    <source>
        <dbReference type="Pfam" id="PF18317"/>
    </source>
</evidence>
<dbReference type="Proteomes" id="UP000235786">
    <property type="component" value="Unassembled WGS sequence"/>
</dbReference>
<gene>
    <name evidence="6" type="ORF">L207DRAFT_504349</name>
</gene>
<feature type="domain" description="Shikimate dehydrogenase substrate binding N-terminal" evidence="4">
    <location>
        <begin position="509"/>
        <end position="589"/>
    </location>
</feature>
<dbReference type="PANTHER" id="PTHR21089:SF1">
    <property type="entry name" value="BIFUNCTIONAL 3-DEHYDROQUINATE DEHYDRATASE_SHIKIMATE DEHYDROGENASE, CHLOROPLASTIC"/>
    <property type="match status" value="1"/>
</dbReference>
<comment type="similarity">
    <text evidence="1">In the 2nd section; belongs to the type-I 3-dehydroquinase family.</text>
</comment>
<dbReference type="InterPro" id="IPR041121">
    <property type="entry name" value="SDH_C"/>
</dbReference>
<accession>A0A2J6QSG5</accession>
<dbReference type="AlphaFoldDB" id="A0A2J6QSG5"/>
<dbReference type="Gene3D" id="3.40.50.720">
    <property type="entry name" value="NAD(P)-binding Rossmann-like Domain"/>
    <property type="match status" value="1"/>
</dbReference>
<reference evidence="6 7" key="1">
    <citation type="submission" date="2016-04" db="EMBL/GenBank/DDBJ databases">
        <title>A degradative enzymes factory behind the ericoid mycorrhizal symbiosis.</title>
        <authorList>
            <consortium name="DOE Joint Genome Institute"/>
            <person name="Martino E."/>
            <person name="Morin E."/>
            <person name="Grelet G."/>
            <person name="Kuo A."/>
            <person name="Kohler A."/>
            <person name="Daghino S."/>
            <person name="Barry K."/>
            <person name="Choi C."/>
            <person name="Cichocki N."/>
            <person name="Clum A."/>
            <person name="Copeland A."/>
            <person name="Hainaut M."/>
            <person name="Haridas S."/>
            <person name="Labutti K."/>
            <person name="Lindquist E."/>
            <person name="Lipzen A."/>
            <person name="Khouja H.-R."/>
            <person name="Murat C."/>
            <person name="Ohm R."/>
            <person name="Olson A."/>
            <person name="Spatafora J."/>
            <person name="Veneault-Fourrey C."/>
            <person name="Henrissat B."/>
            <person name="Grigoriev I."/>
            <person name="Martin F."/>
            <person name="Perotto S."/>
        </authorList>
    </citation>
    <scope>NUCLEOTIDE SEQUENCE [LARGE SCALE GENOMIC DNA]</scope>
    <source>
        <strain evidence="6 7">F</strain>
    </source>
</reference>
<keyword evidence="7" id="KW-1185">Reference proteome</keyword>
<evidence type="ECO:0000313" key="7">
    <source>
        <dbReference type="Proteomes" id="UP000235786"/>
    </source>
</evidence>
<dbReference type="CDD" id="cd00502">
    <property type="entry name" value="DHQase_I"/>
    <property type="match status" value="1"/>
</dbReference>
<evidence type="ECO:0000259" key="3">
    <source>
        <dbReference type="Pfam" id="PF01488"/>
    </source>
</evidence>
<dbReference type="InterPro" id="IPR046346">
    <property type="entry name" value="Aminoacid_DH-like_N_sf"/>
</dbReference>
<dbReference type="InterPro" id="IPR027417">
    <property type="entry name" value="P-loop_NTPase"/>
</dbReference>
<dbReference type="InterPro" id="IPR022893">
    <property type="entry name" value="Shikimate_DH_fam"/>
</dbReference>
<dbReference type="SUPFAM" id="SSF52540">
    <property type="entry name" value="P-loop containing nucleoside triphosphate hydrolases"/>
    <property type="match status" value="1"/>
</dbReference>
<dbReference type="Pfam" id="PF01488">
    <property type="entry name" value="Shikimate_DH"/>
    <property type="match status" value="1"/>
</dbReference>
<dbReference type="Pfam" id="PF01202">
    <property type="entry name" value="SKI"/>
    <property type="match status" value="1"/>
</dbReference>
<dbReference type="Pfam" id="PF01487">
    <property type="entry name" value="DHquinase_I"/>
    <property type="match status" value="1"/>
</dbReference>
<dbReference type="InterPro" id="IPR013785">
    <property type="entry name" value="Aldolase_TIM"/>
</dbReference>
<evidence type="ECO:0000256" key="1">
    <source>
        <dbReference type="ARBA" id="ARBA00006477"/>
    </source>
</evidence>
<dbReference type="OrthoDB" id="4415835at2759"/>
<dbReference type="SUPFAM" id="SSF53223">
    <property type="entry name" value="Aminoacid dehydrogenase-like, N-terminal domain"/>
    <property type="match status" value="1"/>
</dbReference>
<dbReference type="PANTHER" id="PTHR21089">
    <property type="entry name" value="SHIKIMATE DEHYDROGENASE"/>
    <property type="match status" value="1"/>
</dbReference>
<dbReference type="InterPro" id="IPR001381">
    <property type="entry name" value="DHquinase_I"/>
</dbReference>
<dbReference type="STRING" id="1149755.A0A2J6QSG5"/>
<dbReference type="Gene3D" id="3.20.20.70">
    <property type="entry name" value="Aldolase class I"/>
    <property type="match status" value="1"/>
</dbReference>
<feature type="domain" description="Quinate/shikimate 5-dehydrogenase/glutamyl-tRNA reductase" evidence="3">
    <location>
        <begin position="645"/>
        <end position="693"/>
    </location>
</feature>
<dbReference type="InterPro" id="IPR006151">
    <property type="entry name" value="Shikm_DH/Glu-tRNA_Rdtase"/>
</dbReference>
<sequence>MLSHAQLAPLKSLPASPTAPAGLRATSSRAMAFGCDASIVFVGPRGNGKSSLAVIAGTILHRRVVDADDYFLQLTKLTRGAFRKAYGMEEYRARQLTVTRSLLSNHDEGCVLACGPSFLEGESRMLFQKYGQRHPIIYVHRKVETIQSYLGIKERSSAEKYIQDIDHNCRQLCNFEYFNLSEDWTHSSSSSDLDSLEDALPNRSFYRKAWRTLQNTKADLTGFLKTVLNNSDQVPDGAFYTLFPTSPEARIYTNALAVPLSAVNSGLVNLGEIQDGIDAMELVLDQLANSSGFLGHPTTLTTICQSIAIIRRQFSVPIILHVELDLRLDHKQPQTLALYFDLLRLGLRFATDYLTVDLRGSDADILGIIQRKGHTKIIGHYFDTNPQSESWRSSIPMARYQRARSVGCDLVRLCQPALSAADNFSCYEFVAQVTRLPEHIPIIAYNVGSLGHLSVAFNRVLTPVSHQSMYHDSSMSTKDIISPHPAFSAQEIRQTMHACRALDKLNFYVLGTDVRLSISPAMHNAAFKACGMPHFYDIRQINSLREMEPLIKEPNFGGASISLPFKPEILCLVDSLSPSAKITGAINTLLPVRDLDGLEGPADPRSKTQRSRAGPIKAFHGDNTDWMAVYACILRYVSPANAVGSQTTALIFGAGGMARAAIYALARLGVRRIFIFNRTLSNAEKLATYYNKMTQFPSNTSDHFGSIEHEAKGFNLEVSVLESLQESWPQGCAYPSIVVNTVPLNKIGSTPPPDFEMPASWLQNPTGGVMLELSYQTLDNSILKQVREERSRGWIGVDPIELFFEQGCAQFEIFTGCKAPRKVMWEACLRQHTGLVNHESAQRGV</sequence>
<dbReference type="InterPro" id="IPR013708">
    <property type="entry name" value="Shikimate_DH-bd_N"/>
</dbReference>
<dbReference type="SUPFAM" id="SSF51569">
    <property type="entry name" value="Aldolase"/>
    <property type="match status" value="1"/>
</dbReference>
<dbReference type="Gene3D" id="3.40.50.10860">
    <property type="entry name" value="Leucine Dehydrogenase, chain A, domain 1"/>
    <property type="match status" value="1"/>
</dbReference>
<dbReference type="Pfam" id="PF18317">
    <property type="entry name" value="SDH_C"/>
    <property type="match status" value="1"/>
</dbReference>
<dbReference type="InterPro" id="IPR031322">
    <property type="entry name" value="Shikimate/glucono_kinase"/>
</dbReference>
<dbReference type="GO" id="GO:0019632">
    <property type="term" value="P:shikimate metabolic process"/>
    <property type="evidence" value="ECO:0007669"/>
    <property type="project" value="TreeGrafter"/>
</dbReference>
<comment type="similarity">
    <text evidence="2">In the N-terminal section; belongs to the shikimate kinase family.</text>
</comment>
<evidence type="ECO:0000256" key="2">
    <source>
        <dbReference type="ARBA" id="ARBA00009349"/>
    </source>
</evidence>
<proteinExistence type="inferred from homology"/>
<evidence type="ECO:0000313" key="6">
    <source>
        <dbReference type="EMBL" id="PMD29205.1"/>
    </source>
</evidence>
<dbReference type="SUPFAM" id="SSF51735">
    <property type="entry name" value="NAD(P)-binding Rossmann-fold domains"/>
    <property type="match status" value="1"/>
</dbReference>
<dbReference type="Pfam" id="PF08501">
    <property type="entry name" value="Shikimate_dh_N"/>
    <property type="match status" value="1"/>
</dbReference>
<dbReference type="GO" id="GO:0009423">
    <property type="term" value="P:chorismate biosynthetic process"/>
    <property type="evidence" value="ECO:0007669"/>
    <property type="project" value="TreeGrafter"/>
</dbReference>
<dbReference type="GO" id="GO:0004764">
    <property type="term" value="F:shikimate 3-dehydrogenase (NADP+) activity"/>
    <property type="evidence" value="ECO:0007669"/>
    <property type="project" value="InterPro"/>
</dbReference>
<dbReference type="GO" id="GO:0003855">
    <property type="term" value="F:3-dehydroquinate dehydratase activity"/>
    <property type="evidence" value="ECO:0007669"/>
    <property type="project" value="InterPro"/>
</dbReference>
<dbReference type="Gene3D" id="3.40.50.300">
    <property type="entry name" value="P-loop containing nucleotide triphosphate hydrolases"/>
    <property type="match status" value="1"/>
</dbReference>
<dbReference type="InterPro" id="IPR036291">
    <property type="entry name" value="NAD(P)-bd_dom_sf"/>
</dbReference>
<dbReference type="CDD" id="cd01065">
    <property type="entry name" value="NAD_bind_Shikimate_DH"/>
    <property type="match status" value="1"/>
</dbReference>
<dbReference type="EMBL" id="KZ613976">
    <property type="protein sequence ID" value="PMD29205.1"/>
    <property type="molecule type" value="Genomic_DNA"/>
</dbReference>
<organism evidence="6 7">
    <name type="scientific">Hyaloscypha variabilis (strain UAMH 11265 / GT02V1 / F)</name>
    <name type="common">Meliniomyces variabilis</name>
    <dbReference type="NCBI Taxonomy" id="1149755"/>
    <lineage>
        <taxon>Eukaryota</taxon>
        <taxon>Fungi</taxon>
        <taxon>Dikarya</taxon>
        <taxon>Ascomycota</taxon>
        <taxon>Pezizomycotina</taxon>
        <taxon>Leotiomycetes</taxon>
        <taxon>Helotiales</taxon>
        <taxon>Hyaloscyphaceae</taxon>
        <taxon>Hyaloscypha</taxon>
        <taxon>Hyaloscypha variabilis</taxon>
    </lineage>
</organism>